<name>A0A5B0RA41_PUCGR</name>
<evidence type="ECO:0000313" key="2">
    <source>
        <dbReference type="EMBL" id="KAA1121684.1"/>
    </source>
</evidence>
<evidence type="ECO:0000313" key="3">
    <source>
        <dbReference type="Proteomes" id="UP000325313"/>
    </source>
</evidence>
<sequence length="61" mass="6440">MQWTQAYRVQGEYPDGAGLKHLSGIVTPLQVSTNSPVSEWRPQSMCASAAGSGGKGDDHPP</sequence>
<gene>
    <name evidence="2" type="ORF">PGTUg99_016609</name>
</gene>
<proteinExistence type="predicted"/>
<dbReference type="EMBL" id="VDEP01000237">
    <property type="protein sequence ID" value="KAA1121684.1"/>
    <property type="molecule type" value="Genomic_DNA"/>
</dbReference>
<organism evidence="2 3">
    <name type="scientific">Puccinia graminis f. sp. tritici</name>
    <dbReference type="NCBI Taxonomy" id="56615"/>
    <lineage>
        <taxon>Eukaryota</taxon>
        <taxon>Fungi</taxon>
        <taxon>Dikarya</taxon>
        <taxon>Basidiomycota</taxon>
        <taxon>Pucciniomycotina</taxon>
        <taxon>Pucciniomycetes</taxon>
        <taxon>Pucciniales</taxon>
        <taxon>Pucciniaceae</taxon>
        <taxon>Puccinia</taxon>
    </lineage>
</organism>
<accession>A0A5B0RA41</accession>
<dbReference type="AlphaFoldDB" id="A0A5B0RA41"/>
<comment type="caution">
    <text evidence="2">The sequence shown here is derived from an EMBL/GenBank/DDBJ whole genome shotgun (WGS) entry which is preliminary data.</text>
</comment>
<dbReference type="Proteomes" id="UP000325313">
    <property type="component" value="Unassembled WGS sequence"/>
</dbReference>
<feature type="region of interest" description="Disordered" evidence="1">
    <location>
        <begin position="35"/>
        <end position="61"/>
    </location>
</feature>
<evidence type="ECO:0000256" key="1">
    <source>
        <dbReference type="SAM" id="MobiDB-lite"/>
    </source>
</evidence>
<protein>
    <submittedName>
        <fullName evidence="2">Uncharacterized protein</fullName>
    </submittedName>
</protein>
<reference evidence="2 3" key="1">
    <citation type="submission" date="2019-05" db="EMBL/GenBank/DDBJ databases">
        <title>Emergence of the Ug99 lineage of the wheat stem rust pathogen through somatic hybridization.</title>
        <authorList>
            <person name="Li F."/>
            <person name="Upadhyaya N.M."/>
            <person name="Sperschneider J."/>
            <person name="Matny O."/>
            <person name="Nguyen-Phuc H."/>
            <person name="Mago R."/>
            <person name="Raley C."/>
            <person name="Miller M.E."/>
            <person name="Silverstein K.A.T."/>
            <person name="Henningsen E."/>
            <person name="Hirsch C.D."/>
            <person name="Visser B."/>
            <person name="Pretorius Z.A."/>
            <person name="Steffenson B.J."/>
            <person name="Schwessinger B."/>
            <person name="Dodds P.N."/>
            <person name="Figueroa M."/>
        </authorList>
    </citation>
    <scope>NUCLEOTIDE SEQUENCE [LARGE SCALE GENOMIC DNA]</scope>
    <source>
        <strain evidence="2 3">Ug99</strain>
    </source>
</reference>